<evidence type="ECO:0000259" key="5">
    <source>
        <dbReference type="PROSITE" id="PS51294"/>
    </source>
</evidence>
<dbReference type="GO" id="GO:0005634">
    <property type="term" value="C:nucleus"/>
    <property type="evidence" value="ECO:0007669"/>
    <property type="project" value="UniProtKB-SubCell"/>
</dbReference>
<keyword evidence="2" id="KW-0805">Transcription regulation</keyword>
<gene>
    <name evidence="6" type="ORF">CASFOL_002179</name>
</gene>
<dbReference type="InterPro" id="IPR006447">
    <property type="entry name" value="Myb_dom_plants"/>
</dbReference>
<evidence type="ECO:0000256" key="4">
    <source>
        <dbReference type="ARBA" id="ARBA00023242"/>
    </source>
</evidence>
<dbReference type="NCBIfam" id="TIGR01557">
    <property type="entry name" value="myb_SHAQKYF"/>
    <property type="match status" value="1"/>
</dbReference>
<dbReference type="Pfam" id="PF00249">
    <property type="entry name" value="Myb_DNA-binding"/>
    <property type="match status" value="1"/>
</dbReference>
<feature type="domain" description="HTH myb-type" evidence="5">
    <location>
        <begin position="83"/>
        <end position="138"/>
    </location>
</feature>
<evidence type="ECO:0000313" key="6">
    <source>
        <dbReference type="EMBL" id="KAL3652498.1"/>
    </source>
</evidence>
<reference evidence="7" key="1">
    <citation type="journal article" date="2024" name="IScience">
        <title>Strigolactones Initiate the Formation of Haustorium-like Structures in Castilleja.</title>
        <authorList>
            <person name="Buerger M."/>
            <person name="Peterson D."/>
            <person name="Chory J."/>
        </authorList>
    </citation>
    <scope>NUCLEOTIDE SEQUENCE [LARGE SCALE GENOMIC DNA]</scope>
</reference>
<dbReference type="PANTHER" id="PTHR31499:SF43">
    <property type="entry name" value="MYB FAMILY TRANSCRIPTION FACTOR APL"/>
    <property type="match status" value="1"/>
</dbReference>
<dbReference type="Proteomes" id="UP001632038">
    <property type="component" value="Unassembled WGS sequence"/>
</dbReference>
<dbReference type="Gene3D" id="1.10.10.60">
    <property type="entry name" value="Homeodomain-like"/>
    <property type="match status" value="1"/>
</dbReference>
<dbReference type="InterPro" id="IPR017930">
    <property type="entry name" value="Myb_dom"/>
</dbReference>
<accession>A0ABD3EDI6</accession>
<protein>
    <recommendedName>
        <fullName evidence="5">HTH myb-type domain-containing protein</fullName>
    </recommendedName>
</protein>
<name>A0ABD3EDI6_9LAMI</name>
<dbReference type="SUPFAM" id="SSF46689">
    <property type="entry name" value="Homeodomain-like"/>
    <property type="match status" value="1"/>
</dbReference>
<dbReference type="EMBL" id="JAVIJP010000005">
    <property type="protein sequence ID" value="KAL3652498.1"/>
    <property type="molecule type" value="Genomic_DNA"/>
</dbReference>
<sequence>MTARRAEPGGSWWWAGGGGGGECQPGGGRFMFGTGVTENQYCVNPRQLPSDGRYQFHQQPNNEQCLIVERRQVIESGLYPRPRLRWTPELHDQFVKAVNELGGPNKATPKAILNLMRVQGLTLFHLKSHLQKFRLGKTAKRLTWRREFVPADYCRKRDETSPPITMDSLESSVANPFYRNGFLHECRTKTLDAQTCETQSGVKNFGLAEAISSMNINQEAGTSATGIKLEENLDSTKPALLPLFPPIPSSHYAPEWSELLEGGERKPVVNPLPNENTSMDDYLNALGYSSEFALTKGPEERRASLMFGSFFDDVESFSKVNENDLAMDDNVVEAVFP</sequence>
<comment type="caution">
    <text evidence="6">The sequence shown here is derived from an EMBL/GenBank/DDBJ whole genome shotgun (WGS) entry which is preliminary data.</text>
</comment>
<dbReference type="PANTHER" id="PTHR31499">
    <property type="entry name" value="MYB FAMILY TRANSCRIPTION FACTOR PHL11"/>
    <property type="match status" value="1"/>
</dbReference>
<dbReference type="FunFam" id="1.10.10.60:FF:000002">
    <property type="entry name" value="Myb family transcription factor"/>
    <property type="match status" value="1"/>
</dbReference>
<keyword evidence="7" id="KW-1185">Reference proteome</keyword>
<evidence type="ECO:0000256" key="2">
    <source>
        <dbReference type="ARBA" id="ARBA00023015"/>
    </source>
</evidence>
<evidence type="ECO:0000256" key="1">
    <source>
        <dbReference type="ARBA" id="ARBA00004123"/>
    </source>
</evidence>
<evidence type="ECO:0000313" key="7">
    <source>
        <dbReference type="Proteomes" id="UP001632038"/>
    </source>
</evidence>
<organism evidence="6 7">
    <name type="scientific">Castilleja foliolosa</name>
    <dbReference type="NCBI Taxonomy" id="1961234"/>
    <lineage>
        <taxon>Eukaryota</taxon>
        <taxon>Viridiplantae</taxon>
        <taxon>Streptophyta</taxon>
        <taxon>Embryophyta</taxon>
        <taxon>Tracheophyta</taxon>
        <taxon>Spermatophyta</taxon>
        <taxon>Magnoliopsida</taxon>
        <taxon>eudicotyledons</taxon>
        <taxon>Gunneridae</taxon>
        <taxon>Pentapetalae</taxon>
        <taxon>asterids</taxon>
        <taxon>lamiids</taxon>
        <taxon>Lamiales</taxon>
        <taxon>Orobanchaceae</taxon>
        <taxon>Pedicularideae</taxon>
        <taxon>Castillejinae</taxon>
        <taxon>Castilleja</taxon>
    </lineage>
</organism>
<dbReference type="InterPro" id="IPR009057">
    <property type="entry name" value="Homeodomain-like_sf"/>
</dbReference>
<evidence type="ECO:0000256" key="3">
    <source>
        <dbReference type="ARBA" id="ARBA00023163"/>
    </source>
</evidence>
<dbReference type="AlphaFoldDB" id="A0ABD3EDI6"/>
<dbReference type="InterPro" id="IPR046955">
    <property type="entry name" value="PHR1-like"/>
</dbReference>
<keyword evidence="3" id="KW-0804">Transcription</keyword>
<comment type="subcellular location">
    <subcellularLocation>
        <location evidence="1">Nucleus</location>
    </subcellularLocation>
</comment>
<dbReference type="InterPro" id="IPR001005">
    <property type="entry name" value="SANT/Myb"/>
</dbReference>
<proteinExistence type="predicted"/>
<dbReference type="PROSITE" id="PS51294">
    <property type="entry name" value="HTH_MYB"/>
    <property type="match status" value="1"/>
</dbReference>
<keyword evidence="4" id="KW-0539">Nucleus</keyword>